<organism evidence="4 5">
    <name type="scientific">Corynebacterium uterequi</name>
    <dbReference type="NCBI Taxonomy" id="1072256"/>
    <lineage>
        <taxon>Bacteria</taxon>
        <taxon>Bacillati</taxon>
        <taxon>Actinomycetota</taxon>
        <taxon>Actinomycetes</taxon>
        <taxon>Mycobacteriales</taxon>
        <taxon>Corynebacteriaceae</taxon>
        <taxon>Corynebacterium</taxon>
    </lineage>
</organism>
<dbReference type="EC" id="3.6.3.28" evidence="4"/>
<dbReference type="Proteomes" id="UP000035548">
    <property type="component" value="Chromosome"/>
</dbReference>
<dbReference type="RefSeq" id="WP_047260188.1">
    <property type="nucleotide sequence ID" value="NZ_CP011546.1"/>
</dbReference>
<dbReference type="PANTHER" id="PTHR24220:SF86">
    <property type="entry name" value="ABC TRANSPORTER ABCH.1"/>
    <property type="match status" value="1"/>
</dbReference>
<dbReference type="PROSITE" id="PS00211">
    <property type="entry name" value="ABC_TRANSPORTER_1"/>
    <property type="match status" value="1"/>
</dbReference>
<dbReference type="SUPFAM" id="SSF52540">
    <property type="entry name" value="P-loop containing nucleoside triphosphate hydrolases"/>
    <property type="match status" value="1"/>
</dbReference>
<proteinExistence type="predicted"/>
<dbReference type="SMART" id="SM00382">
    <property type="entry name" value="AAA"/>
    <property type="match status" value="1"/>
</dbReference>
<dbReference type="InterPro" id="IPR027417">
    <property type="entry name" value="P-loop_NTPase"/>
</dbReference>
<dbReference type="InterPro" id="IPR003593">
    <property type="entry name" value="AAA+_ATPase"/>
</dbReference>
<reference evidence="5" key="2">
    <citation type="submission" date="2015-05" db="EMBL/GenBank/DDBJ databases">
        <title>Complete genome sequence of Corynebacterium uterequi DSM 45634, isolated from the uterus of a maiden mare.</title>
        <authorList>
            <person name="Ruckert C."/>
            <person name="Albersmeier A."/>
            <person name="Winkler A."/>
            <person name="Tauch A."/>
        </authorList>
    </citation>
    <scope>NUCLEOTIDE SEQUENCE [LARGE SCALE GENOMIC DNA]</scope>
    <source>
        <strain evidence="5">DSM 45634</strain>
    </source>
</reference>
<dbReference type="EMBL" id="CP011546">
    <property type="protein sequence ID" value="AKK11866.1"/>
    <property type="molecule type" value="Genomic_DNA"/>
</dbReference>
<dbReference type="AlphaFoldDB" id="A0A0G3HET4"/>
<keyword evidence="4" id="KW-0378">Hydrolase</keyword>
<dbReference type="Pfam" id="PF00005">
    <property type="entry name" value="ABC_tran"/>
    <property type="match status" value="1"/>
</dbReference>
<dbReference type="PANTHER" id="PTHR24220">
    <property type="entry name" value="IMPORT ATP-BINDING PROTEIN"/>
    <property type="match status" value="1"/>
</dbReference>
<sequence>MIKIEDATRKYGDRTLWEDVSTHFRSGRVTALTGASGSGKSTLLNCIGGLESLTSGAITVDGFSVSDASRRRLRLYRRDTLGFLFQDYALVPDRRVEYNLRLAVPKATRDQLEEALEHVGLPGYSRRFVYELSGGEQQRVALARLVLKKPTVILADEPTGALDEDNSIMVIQSLRDLADHGSTVVVATHSPEVTAAADDRLHLEDGTWSITRGQ</sequence>
<dbReference type="STRING" id="1072256.CUTER_09490"/>
<protein>
    <submittedName>
        <fullName evidence="4">ABC-type antimicrobial peptide transport system, ATPase component</fullName>
        <ecNumber evidence="4">3.6.3.28</ecNumber>
    </submittedName>
</protein>
<evidence type="ECO:0000313" key="5">
    <source>
        <dbReference type="Proteomes" id="UP000035548"/>
    </source>
</evidence>
<dbReference type="KEGG" id="cut:CUTER_09490"/>
<gene>
    <name evidence="4" type="primary">phnC-2</name>
    <name evidence="4" type="ORF">CUTER_09490</name>
</gene>
<dbReference type="OrthoDB" id="4425833at2"/>
<evidence type="ECO:0000256" key="1">
    <source>
        <dbReference type="ARBA" id="ARBA00022741"/>
    </source>
</evidence>
<evidence type="ECO:0000313" key="4">
    <source>
        <dbReference type="EMBL" id="AKK11866.1"/>
    </source>
</evidence>
<name>A0A0G3HET4_9CORY</name>
<evidence type="ECO:0000259" key="3">
    <source>
        <dbReference type="PROSITE" id="PS50893"/>
    </source>
</evidence>
<reference evidence="4 5" key="1">
    <citation type="journal article" date="2015" name="Genome Announc.">
        <title>Virulence Factor Genes Detected in the Complete Genome Sequence of Corynebacterium uterequi DSM 45634, Isolated from the Uterus of a Maiden Mare.</title>
        <authorList>
            <person name="Ruckert C."/>
            <person name="Kriete M."/>
            <person name="Jaenicke S."/>
            <person name="Winkler A."/>
            <person name="Tauch A."/>
        </authorList>
    </citation>
    <scope>NUCLEOTIDE SEQUENCE [LARGE SCALE GENOMIC DNA]</scope>
    <source>
        <strain evidence="4 5">DSM 45634</strain>
    </source>
</reference>
<dbReference type="PATRIC" id="fig|1072256.5.peg.1869"/>
<dbReference type="PROSITE" id="PS50893">
    <property type="entry name" value="ABC_TRANSPORTER_2"/>
    <property type="match status" value="1"/>
</dbReference>
<dbReference type="GO" id="GO:0005886">
    <property type="term" value="C:plasma membrane"/>
    <property type="evidence" value="ECO:0007669"/>
    <property type="project" value="TreeGrafter"/>
</dbReference>
<keyword evidence="2" id="KW-0067">ATP-binding</keyword>
<dbReference type="InterPro" id="IPR017871">
    <property type="entry name" value="ABC_transporter-like_CS"/>
</dbReference>
<dbReference type="GO" id="GO:0022857">
    <property type="term" value="F:transmembrane transporter activity"/>
    <property type="evidence" value="ECO:0007669"/>
    <property type="project" value="TreeGrafter"/>
</dbReference>
<keyword evidence="5" id="KW-1185">Reference proteome</keyword>
<feature type="domain" description="ABC transporter" evidence="3">
    <location>
        <begin position="2"/>
        <end position="213"/>
    </location>
</feature>
<dbReference type="GO" id="GO:0005524">
    <property type="term" value="F:ATP binding"/>
    <property type="evidence" value="ECO:0007669"/>
    <property type="project" value="UniProtKB-KW"/>
</dbReference>
<dbReference type="Gene3D" id="3.40.50.300">
    <property type="entry name" value="P-loop containing nucleotide triphosphate hydrolases"/>
    <property type="match status" value="1"/>
</dbReference>
<evidence type="ECO:0000256" key="2">
    <source>
        <dbReference type="ARBA" id="ARBA00022840"/>
    </source>
</evidence>
<dbReference type="InterPro" id="IPR015854">
    <property type="entry name" value="ABC_transpr_LolD-like"/>
</dbReference>
<accession>A0A0G3HET4</accession>
<dbReference type="GO" id="GO:0016887">
    <property type="term" value="F:ATP hydrolysis activity"/>
    <property type="evidence" value="ECO:0007669"/>
    <property type="project" value="InterPro"/>
</dbReference>
<keyword evidence="1" id="KW-0547">Nucleotide-binding</keyword>
<dbReference type="InterPro" id="IPR003439">
    <property type="entry name" value="ABC_transporter-like_ATP-bd"/>
</dbReference>